<dbReference type="AlphaFoldDB" id="A0A1G7I821"/>
<comment type="similarity">
    <text evidence="4">Belongs to the zinc-containing alcohol dehydrogenase family.</text>
</comment>
<dbReference type="Gene3D" id="3.90.180.10">
    <property type="entry name" value="Medium-chain alcohol dehydrogenases, catalytic domain"/>
    <property type="match status" value="1"/>
</dbReference>
<dbReference type="SUPFAM" id="SSF50129">
    <property type="entry name" value="GroES-like"/>
    <property type="match status" value="1"/>
</dbReference>
<dbReference type="RefSeq" id="WP_235903905.1">
    <property type="nucleotide sequence ID" value="NZ_FNBI01000002.1"/>
</dbReference>
<dbReference type="Pfam" id="PF00107">
    <property type="entry name" value="ADH_zinc_N"/>
    <property type="match status" value="1"/>
</dbReference>
<dbReference type="SMART" id="SM00829">
    <property type="entry name" value="PKS_ER"/>
    <property type="match status" value="1"/>
</dbReference>
<proteinExistence type="inferred from homology"/>
<accession>A0A1G7I821</accession>
<dbReference type="Pfam" id="PF08240">
    <property type="entry name" value="ADH_N"/>
    <property type="match status" value="1"/>
</dbReference>
<dbReference type="InterPro" id="IPR002328">
    <property type="entry name" value="ADH_Zn_CS"/>
</dbReference>
<organism evidence="6 7">
    <name type="scientific">Sphingomonas carotinifaciens</name>
    <dbReference type="NCBI Taxonomy" id="1166323"/>
    <lineage>
        <taxon>Bacteria</taxon>
        <taxon>Pseudomonadati</taxon>
        <taxon>Pseudomonadota</taxon>
        <taxon>Alphaproteobacteria</taxon>
        <taxon>Sphingomonadales</taxon>
        <taxon>Sphingomonadaceae</taxon>
        <taxon>Sphingomonas</taxon>
    </lineage>
</organism>
<dbReference type="InterPro" id="IPR013154">
    <property type="entry name" value="ADH-like_N"/>
</dbReference>
<dbReference type="InterPro" id="IPR036291">
    <property type="entry name" value="NAD(P)-bd_dom_sf"/>
</dbReference>
<keyword evidence="3" id="KW-0560">Oxidoreductase</keyword>
<dbReference type="InterPro" id="IPR050129">
    <property type="entry name" value="Zn_alcohol_dh"/>
</dbReference>
<protein>
    <submittedName>
        <fullName evidence="6">(R,R)-butanediol dehydrogenase / meso-butanediol dehydrogenase / diacetyl reductase/L-iditol 2-dehydrogenase</fullName>
    </submittedName>
</protein>
<dbReference type="PROSITE" id="PS00059">
    <property type="entry name" value="ADH_ZINC"/>
    <property type="match status" value="1"/>
</dbReference>
<comment type="cofactor">
    <cofactor evidence="4">
        <name>Zn(2+)</name>
        <dbReference type="ChEBI" id="CHEBI:29105"/>
    </cofactor>
</comment>
<reference evidence="6 7" key="1">
    <citation type="submission" date="2016-10" db="EMBL/GenBank/DDBJ databases">
        <authorList>
            <person name="Varghese N."/>
            <person name="Submissions S."/>
        </authorList>
    </citation>
    <scope>NUCLEOTIDE SEQUENCE [LARGE SCALE GENOMIC DNA]</scope>
    <source>
        <strain evidence="6 7">S7-754</strain>
    </source>
</reference>
<evidence type="ECO:0000256" key="1">
    <source>
        <dbReference type="ARBA" id="ARBA00022723"/>
    </source>
</evidence>
<sequence>MTAETRDPASTGRTMRAALKTEDGRFRIAEVEEPALPAADWVKARVRVAGICGTDLRHWKKPDPELRCCIMGHEMAGEVVEIGADVTHVAIGDRVLVESVLGCGHCEWCRVRQYNRCPDLYPTRRASVSRAYAEFVVGPQHKFYKLPDHVGFDDAALLDTYAVCLHAQHLSGLTINARVAIIGAGPIGLGQAMLAKASGADVLIIDTVAHSLEVARQLGADVTVDPEQQDPVEQVMAFTQGRGADVVFECAGGTSMPTTLPLATKLARRGGRIVLVGGFDGGETEIALEWQRIQMSEIALIPSASFAVHDIYPEQAEVLDLVARGKLRTQELITHRFPLDAINDAFEVALDKEKTRAIFVALEI</sequence>
<gene>
    <name evidence="6" type="ORF">SAMN05216557_102148</name>
</gene>
<dbReference type="Proteomes" id="UP000323502">
    <property type="component" value="Unassembled WGS sequence"/>
</dbReference>
<dbReference type="GO" id="GO:0008270">
    <property type="term" value="F:zinc ion binding"/>
    <property type="evidence" value="ECO:0007669"/>
    <property type="project" value="InterPro"/>
</dbReference>
<evidence type="ECO:0000256" key="2">
    <source>
        <dbReference type="ARBA" id="ARBA00022833"/>
    </source>
</evidence>
<dbReference type="PANTHER" id="PTHR43401:SF2">
    <property type="entry name" value="L-THREONINE 3-DEHYDROGENASE"/>
    <property type="match status" value="1"/>
</dbReference>
<dbReference type="InterPro" id="IPR020843">
    <property type="entry name" value="ER"/>
</dbReference>
<evidence type="ECO:0000256" key="4">
    <source>
        <dbReference type="RuleBase" id="RU361277"/>
    </source>
</evidence>
<dbReference type="InterPro" id="IPR011032">
    <property type="entry name" value="GroES-like_sf"/>
</dbReference>
<keyword evidence="2 4" id="KW-0862">Zinc</keyword>
<dbReference type="SUPFAM" id="SSF51735">
    <property type="entry name" value="NAD(P)-binding Rossmann-fold domains"/>
    <property type="match status" value="1"/>
</dbReference>
<dbReference type="Gene3D" id="3.40.50.720">
    <property type="entry name" value="NAD(P)-binding Rossmann-like Domain"/>
    <property type="match status" value="1"/>
</dbReference>
<keyword evidence="7" id="KW-1185">Reference proteome</keyword>
<evidence type="ECO:0000313" key="7">
    <source>
        <dbReference type="Proteomes" id="UP000323502"/>
    </source>
</evidence>
<evidence type="ECO:0000259" key="5">
    <source>
        <dbReference type="SMART" id="SM00829"/>
    </source>
</evidence>
<dbReference type="PANTHER" id="PTHR43401">
    <property type="entry name" value="L-THREONINE 3-DEHYDROGENASE"/>
    <property type="match status" value="1"/>
</dbReference>
<name>A0A1G7I821_9SPHN</name>
<keyword evidence="1 4" id="KW-0479">Metal-binding</keyword>
<dbReference type="InterPro" id="IPR013149">
    <property type="entry name" value="ADH-like_C"/>
</dbReference>
<dbReference type="GO" id="GO:0016616">
    <property type="term" value="F:oxidoreductase activity, acting on the CH-OH group of donors, NAD or NADP as acceptor"/>
    <property type="evidence" value="ECO:0007669"/>
    <property type="project" value="UniProtKB-ARBA"/>
</dbReference>
<evidence type="ECO:0000256" key="3">
    <source>
        <dbReference type="ARBA" id="ARBA00023002"/>
    </source>
</evidence>
<feature type="domain" description="Enoyl reductase (ER)" evidence="5">
    <location>
        <begin position="24"/>
        <end position="350"/>
    </location>
</feature>
<evidence type="ECO:0000313" key="6">
    <source>
        <dbReference type="EMBL" id="SDF08825.1"/>
    </source>
</evidence>
<dbReference type="EMBL" id="FNBI01000002">
    <property type="protein sequence ID" value="SDF08825.1"/>
    <property type="molecule type" value="Genomic_DNA"/>
</dbReference>